<keyword evidence="4" id="KW-1185">Reference proteome</keyword>
<dbReference type="PANTHER" id="PTHR10579">
    <property type="entry name" value="CALCIUM-ACTIVATED CHLORIDE CHANNEL REGULATOR"/>
    <property type="match status" value="1"/>
</dbReference>
<dbReference type="PANTHER" id="PTHR10579:SF129">
    <property type="entry name" value="OS01G0640200 PROTEIN"/>
    <property type="match status" value="1"/>
</dbReference>
<name>A0ABC9B7K3_9POAL</name>
<evidence type="ECO:0000313" key="4">
    <source>
        <dbReference type="Proteomes" id="UP001497457"/>
    </source>
</evidence>
<dbReference type="Proteomes" id="UP001497457">
    <property type="component" value="Chromosome 24b"/>
</dbReference>
<feature type="coiled-coil region" evidence="1">
    <location>
        <begin position="373"/>
        <end position="434"/>
    </location>
</feature>
<dbReference type="SUPFAM" id="SSF53300">
    <property type="entry name" value="vWA-like"/>
    <property type="match status" value="1"/>
</dbReference>
<proteinExistence type="predicted"/>
<dbReference type="InterPro" id="IPR036465">
    <property type="entry name" value="vWFA_dom_sf"/>
</dbReference>
<protein>
    <recommendedName>
        <fullName evidence="2">VWFA domain-containing protein</fullName>
    </recommendedName>
</protein>
<sequence>MSILDEEQPRPPVKKPGRVKENILINVEPNKKVANNRKDTLKVTVNLEAANAFARPGVDLVVVLDVSESMRGKKLEDLQSAMKFVIKKLGTNDRLCIIKFAKAAQMLCHLRLVKDSQAEDMFNDIIDNQLGLAWYTNIEDGLRAGLEVIQNRKHKENRFASIFLMSDGQENVGKALDVSKIGEPFDFGAFGFGSDHDEKLMAAIAKTMQGGYEFVDDGLTKISLPFAAKLGGILSVVARELTLKFRPARDGITIKQIKSGSYPQSPPGNDRAITVTYGDLYSREERTAHVLLELNEAESSPETVLYVSFEYKDAVSGKAVPRYTEAVKIKRNSDTPADLAAVLPDTTTNRKVRSLLTRDLYVDKIKEASTMAMAKGNEQLQEARAKLWEAQNVLDDVDAPYQDDPTLDMLRAELAQILKRLEDLEANKGSDDEERCVKNLVAYMLSSLMSHGSQRFASRGETDTVQLYATPRMIQYMKQAEQFEAKPDMPVTSADDDAREELIANPIAAMAGPMVFYLRVAIQALQTLEEMITGNDA</sequence>
<dbReference type="Pfam" id="PF14624">
    <property type="entry name" value="Vwaint"/>
    <property type="match status" value="1"/>
</dbReference>
<dbReference type="EMBL" id="OZ075134">
    <property type="protein sequence ID" value="CAL4994710.1"/>
    <property type="molecule type" value="Genomic_DNA"/>
</dbReference>
<dbReference type="AlphaFoldDB" id="A0ABC9B7K3"/>
<organism evidence="3 4">
    <name type="scientific">Urochloa decumbens</name>
    <dbReference type="NCBI Taxonomy" id="240449"/>
    <lineage>
        <taxon>Eukaryota</taxon>
        <taxon>Viridiplantae</taxon>
        <taxon>Streptophyta</taxon>
        <taxon>Embryophyta</taxon>
        <taxon>Tracheophyta</taxon>
        <taxon>Spermatophyta</taxon>
        <taxon>Magnoliopsida</taxon>
        <taxon>Liliopsida</taxon>
        <taxon>Poales</taxon>
        <taxon>Poaceae</taxon>
        <taxon>PACMAD clade</taxon>
        <taxon>Panicoideae</taxon>
        <taxon>Panicodae</taxon>
        <taxon>Paniceae</taxon>
        <taxon>Melinidinae</taxon>
        <taxon>Urochloa</taxon>
    </lineage>
</organism>
<dbReference type="InterPro" id="IPR032838">
    <property type="entry name" value="Vwaint_dom"/>
</dbReference>
<gene>
    <name evidence="3" type="ORF">URODEC1_LOCUS62029</name>
</gene>
<dbReference type="PROSITE" id="PS50234">
    <property type="entry name" value="VWFA"/>
    <property type="match status" value="1"/>
</dbReference>
<feature type="domain" description="VWFA" evidence="2">
    <location>
        <begin position="59"/>
        <end position="230"/>
    </location>
</feature>
<dbReference type="InterPro" id="IPR002035">
    <property type="entry name" value="VWF_A"/>
</dbReference>
<dbReference type="Gene3D" id="3.40.50.410">
    <property type="entry name" value="von Willebrand factor, type A domain"/>
    <property type="match status" value="1"/>
</dbReference>
<accession>A0ABC9B7K3</accession>
<dbReference type="Pfam" id="PF13768">
    <property type="entry name" value="VWA_3"/>
    <property type="match status" value="1"/>
</dbReference>
<evidence type="ECO:0000313" key="3">
    <source>
        <dbReference type="EMBL" id="CAL4994710.1"/>
    </source>
</evidence>
<keyword evidence="1" id="KW-0175">Coiled coil</keyword>
<evidence type="ECO:0000259" key="2">
    <source>
        <dbReference type="PROSITE" id="PS50234"/>
    </source>
</evidence>
<dbReference type="SMART" id="SM00327">
    <property type="entry name" value="VWA"/>
    <property type="match status" value="1"/>
</dbReference>
<evidence type="ECO:0000256" key="1">
    <source>
        <dbReference type="SAM" id="Coils"/>
    </source>
</evidence>
<dbReference type="InterPro" id="IPR051266">
    <property type="entry name" value="CLCR"/>
</dbReference>
<reference evidence="3" key="1">
    <citation type="submission" date="2024-10" db="EMBL/GenBank/DDBJ databases">
        <authorList>
            <person name="Ryan C."/>
        </authorList>
    </citation>
    <scope>NUCLEOTIDE SEQUENCE [LARGE SCALE GENOMIC DNA]</scope>
</reference>